<gene>
    <name evidence="1" type="ORF">CRE_22533</name>
</gene>
<dbReference type="InParanoid" id="E3MU05"/>
<accession>E3MU05</accession>
<dbReference type="AlphaFoldDB" id="E3MU05"/>
<dbReference type="Proteomes" id="UP000008281">
    <property type="component" value="Unassembled WGS sequence"/>
</dbReference>
<dbReference type="HOGENOM" id="CLU_1564355_0_0_1"/>
<protein>
    <submittedName>
        <fullName evidence="1">Uncharacterized protein</fullName>
    </submittedName>
</protein>
<evidence type="ECO:0000313" key="1">
    <source>
        <dbReference type="EMBL" id="EFP08991.1"/>
    </source>
</evidence>
<dbReference type="STRING" id="31234.E3MU05"/>
<reference evidence="1" key="1">
    <citation type="submission" date="2007-07" db="EMBL/GenBank/DDBJ databases">
        <title>PCAP assembly of the Caenorhabditis remanei genome.</title>
        <authorList>
            <consortium name="The Caenorhabditis remanei Sequencing Consortium"/>
            <person name="Wilson R.K."/>
        </authorList>
    </citation>
    <scope>NUCLEOTIDE SEQUENCE [LARGE SCALE GENOMIC DNA]</scope>
    <source>
        <strain evidence="1">PB4641</strain>
    </source>
</reference>
<evidence type="ECO:0000313" key="2">
    <source>
        <dbReference type="Proteomes" id="UP000008281"/>
    </source>
</evidence>
<proteinExistence type="predicted"/>
<keyword evidence="2" id="KW-1185">Reference proteome</keyword>
<organism evidence="2">
    <name type="scientific">Caenorhabditis remanei</name>
    <name type="common">Caenorhabditis vulgaris</name>
    <dbReference type="NCBI Taxonomy" id="31234"/>
    <lineage>
        <taxon>Eukaryota</taxon>
        <taxon>Metazoa</taxon>
        <taxon>Ecdysozoa</taxon>
        <taxon>Nematoda</taxon>
        <taxon>Chromadorea</taxon>
        <taxon>Rhabditida</taxon>
        <taxon>Rhabditina</taxon>
        <taxon>Rhabditomorpha</taxon>
        <taxon>Rhabditoidea</taxon>
        <taxon>Rhabditidae</taxon>
        <taxon>Peloderinae</taxon>
        <taxon>Caenorhabditis</taxon>
    </lineage>
</organism>
<name>E3MU05_CAERE</name>
<dbReference type="EMBL" id="DS268478">
    <property type="protein sequence ID" value="EFP08991.1"/>
    <property type="molecule type" value="Genomic_DNA"/>
</dbReference>
<sequence length="171" mass="19587">MRTAPDQALCSLCSMRLGVGFARTEGMRTMFAKSKSLLREAFARVVMRTAPDQRLFVVYCSMRLGVGFARTIRDDYIHSGGKEFRNTNEAIMEVHAARLMAQLENSCLAGGITSRTQRKNSTDSWLRWSWLARKLLFHWTVRNRETIRQRCQAGMPSWYGQTAPTKNDSLE</sequence>